<accession>A0AAT9FG96</accession>
<dbReference type="EMBL" id="AP026866">
    <property type="protein sequence ID" value="BDS05002.1"/>
    <property type="molecule type" value="Genomic_DNA"/>
</dbReference>
<proteinExistence type="inferred from homology"/>
<protein>
    <recommendedName>
        <fullName evidence="2">Nucleoid-associated protein NT6N_00420</fullName>
    </recommendedName>
</protein>
<name>A0AAT9FG96_9BACT</name>
<comment type="subcellular location">
    <subcellularLocation>
        <location evidence="2">Cytoplasm</location>
        <location evidence="2">Nucleoid</location>
    </subcellularLocation>
</comment>
<comment type="similarity">
    <text evidence="2">Belongs to the YbaB/EbfC family.</text>
</comment>
<dbReference type="GO" id="GO:0005829">
    <property type="term" value="C:cytosol"/>
    <property type="evidence" value="ECO:0007669"/>
    <property type="project" value="TreeGrafter"/>
</dbReference>
<dbReference type="SUPFAM" id="SSF82607">
    <property type="entry name" value="YbaB-like"/>
    <property type="match status" value="1"/>
</dbReference>
<evidence type="ECO:0000313" key="3">
    <source>
        <dbReference type="EMBL" id="BDS05002.1"/>
    </source>
</evidence>
<dbReference type="InterPro" id="IPR036894">
    <property type="entry name" value="YbaB-like_sf"/>
</dbReference>
<keyword evidence="2" id="KW-0963">Cytoplasm</keyword>
<dbReference type="InterPro" id="IPR004401">
    <property type="entry name" value="YbaB/EbfC"/>
</dbReference>
<evidence type="ECO:0000256" key="1">
    <source>
        <dbReference type="ARBA" id="ARBA00023125"/>
    </source>
</evidence>
<dbReference type="Gene3D" id="3.30.1310.10">
    <property type="entry name" value="Nucleoid-associated protein YbaB-like domain"/>
    <property type="match status" value="1"/>
</dbReference>
<dbReference type="NCBIfam" id="TIGR00103">
    <property type="entry name" value="DNA_YbaB_EbfC"/>
    <property type="match status" value="1"/>
</dbReference>
<dbReference type="HAMAP" id="MF_00274">
    <property type="entry name" value="DNA_YbaB_EbfC"/>
    <property type="match status" value="1"/>
</dbReference>
<dbReference type="GO" id="GO:0003677">
    <property type="term" value="F:DNA binding"/>
    <property type="evidence" value="ECO:0007669"/>
    <property type="project" value="UniProtKB-UniRule"/>
</dbReference>
<dbReference type="GO" id="GO:0043590">
    <property type="term" value="C:bacterial nucleoid"/>
    <property type="evidence" value="ECO:0007669"/>
    <property type="project" value="UniProtKB-UniRule"/>
</dbReference>
<dbReference type="AlphaFoldDB" id="A0AAT9FG96"/>
<comment type="subunit">
    <text evidence="2">Homodimer.</text>
</comment>
<sequence length="104" mass="10729">MDIQKLMKQAQQMQAGMQKTQEELNAKTVEASVGGGKVTVVATGAGDVQSISIDPSVVDSDDVEFLEQLVLSGVQEAISKGKEMAASEMSKLTGGLGGMGLPGM</sequence>
<dbReference type="PANTHER" id="PTHR33449:SF1">
    <property type="entry name" value="NUCLEOID-ASSOCIATED PROTEIN YBAB"/>
    <property type="match status" value="1"/>
</dbReference>
<evidence type="ECO:0000256" key="2">
    <source>
        <dbReference type="HAMAP-Rule" id="MF_00274"/>
    </source>
</evidence>
<dbReference type="KEGG" id="osu:NT6N_00420"/>
<dbReference type="Pfam" id="PF02575">
    <property type="entry name" value="YbaB_DNA_bd"/>
    <property type="match status" value="1"/>
</dbReference>
<gene>
    <name evidence="3" type="ORF">NT6N_00420</name>
</gene>
<comment type="function">
    <text evidence="2">Binds to DNA and alters its conformation. May be involved in regulation of gene expression, nucleoid organization and DNA protection.</text>
</comment>
<dbReference type="PIRSF" id="PIRSF004555">
    <property type="entry name" value="UCP004555"/>
    <property type="match status" value="1"/>
</dbReference>
<reference evidence="3" key="1">
    <citation type="submission" date="2024-07" db="EMBL/GenBank/DDBJ databases">
        <title>Complete genome sequence of Verrucomicrobiaceae bacterium NT6N.</title>
        <authorList>
            <person name="Huang C."/>
            <person name="Takami H."/>
            <person name="Hamasaki K."/>
        </authorList>
    </citation>
    <scope>NUCLEOTIDE SEQUENCE</scope>
    <source>
        <strain evidence="3">NT6N</strain>
    </source>
</reference>
<organism evidence="3">
    <name type="scientific">Oceaniferula spumae</name>
    <dbReference type="NCBI Taxonomy" id="2979115"/>
    <lineage>
        <taxon>Bacteria</taxon>
        <taxon>Pseudomonadati</taxon>
        <taxon>Verrucomicrobiota</taxon>
        <taxon>Verrucomicrobiia</taxon>
        <taxon>Verrucomicrobiales</taxon>
        <taxon>Verrucomicrobiaceae</taxon>
        <taxon>Oceaniferula</taxon>
    </lineage>
</organism>
<dbReference type="PANTHER" id="PTHR33449">
    <property type="entry name" value="NUCLEOID-ASSOCIATED PROTEIN YBAB"/>
    <property type="match status" value="1"/>
</dbReference>
<keyword evidence="1 2" id="KW-0238">DNA-binding</keyword>